<sequence>MSYWTWDDIKAQLGTIEWDWYGWLPRNFLIMPVGSQEAGKSLLMLRIAATYTMGWDWPDGTPYEGEVGRVVWAEAEVGHALNVARAEAWGMDLTRIVTPH</sequence>
<dbReference type="Pfam" id="PF13481">
    <property type="entry name" value="AAA_25"/>
    <property type="match status" value="1"/>
</dbReference>
<dbReference type="EMBL" id="BARU01026703">
    <property type="protein sequence ID" value="GAH65790.1"/>
    <property type="molecule type" value="Genomic_DNA"/>
</dbReference>
<protein>
    <submittedName>
        <fullName evidence="1">Uncharacterized protein</fullName>
    </submittedName>
</protein>
<dbReference type="Gene3D" id="3.40.50.300">
    <property type="entry name" value="P-loop containing nucleotide triphosphate hydrolases"/>
    <property type="match status" value="1"/>
</dbReference>
<gene>
    <name evidence="1" type="ORF">S03H2_42856</name>
</gene>
<dbReference type="AlphaFoldDB" id="X1I924"/>
<dbReference type="InterPro" id="IPR027417">
    <property type="entry name" value="P-loop_NTPase"/>
</dbReference>
<name>X1I924_9ZZZZ</name>
<organism evidence="1">
    <name type="scientific">marine sediment metagenome</name>
    <dbReference type="NCBI Taxonomy" id="412755"/>
    <lineage>
        <taxon>unclassified sequences</taxon>
        <taxon>metagenomes</taxon>
        <taxon>ecological metagenomes</taxon>
    </lineage>
</organism>
<evidence type="ECO:0000313" key="1">
    <source>
        <dbReference type="EMBL" id="GAH65790.1"/>
    </source>
</evidence>
<proteinExistence type="predicted"/>
<comment type="caution">
    <text evidence="1">The sequence shown here is derived from an EMBL/GenBank/DDBJ whole genome shotgun (WGS) entry which is preliminary data.</text>
</comment>
<feature type="non-terminal residue" evidence="1">
    <location>
        <position position="100"/>
    </location>
</feature>
<reference evidence="1" key="1">
    <citation type="journal article" date="2014" name="Front. Microbiol.">
        <title>High frequency of phylogenetically diverse reductive dehalogenase-homologous genes in deep subseafloor sedimentary metagenomes.</title>
        <authorList>
            <person name="Kawai M."/>
            <person name="Futagami T."/>
            <person name="Toyoda A."/>
            <person name="Takaki Y."/>
            <person name="Nishi S."/>
            <person name="Hori S."/>
            <person name="Arai W."/>
            <person name="Tsubouchi T."/>
            <person name="Morono Y."/>
            <person name="Uchiyama I."/>
            <person name="Ito T."/>
            <person name="Fujiyama A."/>
            <person name="Inagaki F."/>
            <person name="Takami H."/>
        </authorList>
    </citation>
    <scope>NUCLEOTIDE SEQUENCE</scope>
    <source>
        <strain evidence="1">Expedition CK06-06</strain>
    </source>
</reference>
<accession>X1I924</accession>